<dbReference type="EMBL" id="JBHMBS010000031">
    <property type="protein sequence ID" value="MFB9681216.1"/>
    <property type="molecule type" value="Genomic_DNA"/>
</dbReference>
<evidence type="ECO:0000313" key="2">
    <source>
        <dbReference type="Proteomes" id="UP001589610"/>
    </source>
</evidence>
<comment type="caution">
    <text evidence="1">The sequence shown here is derived from an EMBL/GenBank/DDBJ whole genome shotgun (WGS) entry which is preliminary data.</text>
</comment>
<gene>
    <name evidence="1" type="ORF">ACFFRH_37550</name>
</gene>
<name>A0ABV5TQ29_9ACTN</name>
<protein>
    <submittedName>
        <fullName evidence="1">Uncharacterized protein</fullName>
    </submittedName>
</protein>
<keyword evidence="2" id="KW-1185">Reference proteome</keyword>
<dbReference type="RefSeq" id="WP_344747085.1">
    <property type="nucleotide sequence ID" value="NZ_BAAAWW010000117.1"/>
</dbReference>
<organism evidence="1 2">
    <name type="scientific">Streptosporangium vulgare</name>
    <dbReference type="NCBI Taxonomy" id="46190"/>
    <lineage>
        <taxon>Bacteria</taxon>
        <taxon>Bacillati</taxon>
        <taxon>Actinomycetota</taxon>
        <taxon>Actinomycetes</taxon>
        <taxon>Streptosporangiales</taxon>
        <taxon>Streptosporangiaceae</taxon>
        <taxon>Streptosporangium</taxon>
    </lineage>
</organism>
<accession>A0ABV5TQ29</accession>
<reference evidence="1 2" key="1">
    <citation type="submission" date="2024-09" db="EMBL/GenBank/DDBJ databases">
        <authorList>
            <person name="Sun Q."/>
            <person name="Mori K."/>
        </authorList>
    </citation>
    <scope>NUCLEOTIDE SEQUENCE [LARGE SCALE GENOMIC DNA]</scope>
    <source>
        <strain evidence="1 2">JCM 3028</strain>
    </source>
</reference>
<proteinExistence type="predicted"/>
<dbReference type="Proteomes" id="UP001589610">
    <property type="component" value="Unassembled WGS sequence"/>
</dbReference>
<evidence type="ECO:0000313" key="1">
    <source>
        <dbReference type="EMBL" id="MFB9681216.1"/>
    </source>
</evidence>
<sequence>MATYSADAITIAGVTPTSRTAASGDKLTPADNAFIRVTNGGGSPMTVTFAVPGNNEDGEANPDPVRTITNGTTKCVRVNRRWADPADGLIALTWSSTTSVTFTYERV</sequence>